<evidence type="ECO:0000259" key="3">
    <source>
        <dbReference type="Pfam" id="PF07587"/>
    </source>
</evidence>
<dbReference type="AlphaFoldDB" id="A0A8E6B485"/>
<protein>
    <submittedName>
        <fullName evidence="5">DUF1553 domain-containing protein</fullName>
    </submittedName>
</protein>
<keyword evidence="1" id="KW-0732">Signal</keyword>
<sequence>MKFKSVVSFGVTMLFCLLLNATGQAANFSDSEDNFFEKDIRPLLVEKCVGCHGDSKSKGGLTLNSRAAVLRGGDSGSAIVPGQPDKSLLIKAVRYQGDLQMPPKGKLTNKQIELLEKWVKLGARWPGVDSTPVPGSHFTITEKQRQFWSFQTVKFPPLPAFRDSSWAKSEIDRLILTGLRAKNLAPAAPADKRTLLRRATFDLIGLPPKPEEIEAFLKDDSPEAFAKVVDRLLASPHYGERWGRHWLDVVRYADARDLIQLPKESDFREAWRYRDWVVDSFNRDMPYTDFVRSQIAGDLQPSTRPDRFNKEGLVATGMLAIADFVPGDVDKNQMIADYVNDQIDVVGRAFLGLSISCARCHDHKFDPISTEDYYALAGIFFSTRIIPGPVPGNTPLVKVPLLSPNEIEQLKLRAAADETRRKELERSLSDASTSEYRNYLRTLLDEQSARYILAAHDCRTLDKPSAVVVANRLGLHNGLLAEWIAFLARVEKHPEAGYPALLREIAADKLSDPALVRAALEVQNALSGSVQRDRDQAGRAPEKYALDHSLLFQFRADDPRIAFDEVKRIAFWPNFSGFWLNASPPVPKNSPETAYAKIGQHQKPVIRFQGQSVLAVERPVPPMGSLFIVFRPSPESRAGERIVGWEDADSGQHGLGLMTDSKGRLHAILRKNGLSGDLVDNHAWNGFETVCISWGPGGTTMRRNAVDVSSKTIDGISSDPKITALAIGGPGSGNGPRFTGDIAELRVYDRPLSDSERLLVDDELHKTWFEADGPRVPKRDAFDELVVEMLSTRGAFWPPVEERIKLLPAEVQKRFETTSRELNLLRNKPAVEVPMAVAVQDGGPKGTRHEGFKDATVFLRGDSKRLGKTIPRGFPKVLAGNQTEKIIEGSGRLQLADWLTHSTNPLTSRVMVNRIWQHHFGEGLVRTPNDFGERGERPTNPELLDYLATKFIESKWSAKTMHRLIMLSAVYQQSCTNSPDAMSRDPENRLFGRMNRQRLEAEAIRDSLLAVSGRLDSTLGGAPFSDLAIPRRTLYLMSSRTAANTSDFGRLFDAADPSMIVAQRGQSVVAPQALFFLNDPFVRGVAKDLAARIRKETPEDPEARIEHLYSLTLGRKPAKVEIEFGKKLLLPSTHHDSPDPLERYCLLILSSNEFLFMD</sequence>
<dbReference type="GO" id="GO:0009055">
    <property type="term" value="F:electron transfer activity"/>
    <property type="evidence" value="ECO:0007669"/>
    <property type="project" value="InterPro"/>
</dbReference>
<feature type="domain" description="Cytochrome C Planctomycete-type" evidence="4">
    <location>
        <begin position="48"/>
        <end position="105"/>
    </location>
</feature>
<gene>
    <name evidence="5" type="ORF">KIH39_22590</name>
</gene>
<accession>A0A8E6B485</accession>
<dbReference type="InterPro" id="IPR013320">
    <property type="entry name" value="ConA-like_dom_sf"/>
</dbReference>
<dbReference type="GO" id="GO:0020037">
    <property type="term" value="F:heme binding"/>
    <property type="evidence" value="ECO:0007669"/>
    <property type="project" value="InterPro"/>
</dbReference>
<dbReference type="InterPro" id="IPR011429">
    <property type="entry name" value="Cyt_c_Planctomycete-type"/>
</dbReference>
<dbReference type="RefSeq" id="WP_213495659.1">
    <property type="nucleotide sequence ID" value="NZ_CP074694.1"/>
</dbReference>
<dbReference type="InterPro" id="IPR036909">
    <property type="entry name" value="Cyt_c-like_dom_sf"/>
</dbReference>
<name>A0A8E6B485_9BACT</name>
<dbReference type="Pfam" id="PF13385">
    <property type="entry name" value="Laminin_G_3"/>
    <property type="match status" value="1"/>
</dbReference>
<evidence type="ECO:0000259" key="4">
    <source>
        <dbReference type="Pfam" id="PF07635"/>
    </source>
</evidence>
<keyword evidence="6" id="KW-1185">Reference proteome</keyword>
<feature type="signal peptide" evidence="1">
    <location>
        <begin position="1"/>
        <end position="25"/>
    </location>
</feature>
<proteinExistence type="predicted"/>
<dbReference type="PANTHER" id="PTHR35889">
    <property type="entry name" value="CYCLOINULO-OLIGOSACCHARIDE FRUCTANOTRANSFERASE-RELATED"/>
    <property type="match status" value="1"/>
</dbReference>
<reference evidence="5" key="1">
    <citation type="submission" date="2021-05" db="EMBL/GenBank/DDBJ databases">
        <title>Complete genome sequence of the cellulolytic planctomycete Telmatocola sphagniphila SP2T and characterization of the first cellulase from planctomycetes.</title>
        <authorList>
            <person name="Rakitin A.L."/>
            <person name="Beletsky A.V."/>
            <person name="Naumoff D.G."/>
            <person name="Kulichevskaya I.S."/>
            <person name="Mardanov A.V."/>
            <person name="Ravin N.V."/>
            <person name="Dedysh S.N."/>
        </authorList>
    </citation>
    <scope>NUCLEOTIDE SEQUENCE</scope>
    <source>
        <strain evidence="5">SP2T</strain>
    </source>
</reference>
<dbReference type="Pfam" id="PF07583">
    <property type="entry name" value="PSCyt2"/>
    <property type="match status" value="1"/>
</dbReference>
<evidence type="ECO:0000313" key="5">
    <source>
        <dbReference type="EMBL" id="QVL31602.1"/>
    </source>
</evidence>
<feature type="domain" description="DUF1549" evidence="2">
    <location>
        <begin position="170"/>
        <end position="383"/>
    </location>
</feature>
<feature type="domain" description="DUF1553" evidence="3">
    <location>
        <begin position="891"/>
        <end position="1127"/>
    </location>
</feature>
<dbReference type="SUPFAM" id="SSF46626">
    <property type="entry name" value="Cytochrome c"/>
    <property type="match status" value="1"/>
</dbReference>
<dbReference type="Proteomes" id="UP000676194">
    <property type="component" value="Chromosome"/>
</dbReference>
<dbReference type="SUPFAM" id="SSF49899">
    <property type="entry name" value="Concanavalin A-like lectins/glucanases"/>
    <property type="match status" value="1"/>
</dbReference>
<organism evidence="5 6">
    <name type="scientific">Telmatocola sphagniphila</name>
    <dbReference type="NCBI Taxonomy" id="1123043"/>
    <lineage>
        <taxon>Bacteria</taxon>
        <taxon>Pseudomonadati</taxon>
        <taxon>Planctomycetota</taxon>
        <taxon>Planctomycetia</taxon>
        <taxon>Gemmatales</taxon>
        <taxon>Gemmataceae</taxon>
    </lineage>
</organism>
<evidence type="ECO:0000313" key="6">
    <source>
        <dbReference type="Proteomes" id="UP000676194"/>
    </source>
</evidence>
<evidence type="ECO:0000259" key="2">
    <source>
        <dbReference type="Pfam" id="PF07583"/>
    </source>
</evidence>
<dbReference type="Gene3D" id="2.60.120.200">
    <property type="match status" value="1"/>
</dbReference>
<dbReference type="InterPro" id="IPR022655">
    <property type="entry name" value="DUF1553"/>
</dbReference>
<dbReference type="InterPro" id="IPR011444">
    <property type="entry name" value="DUF1549"/>
</dbReference>
<dbReference type="Pfam" id="PF07635">
    <property type="entry name" value="PSCyt1"/>
    <property type="match status" value="1"/>
</dbReference>
<evidence type="ECO:0000256" key="1">
    <source>
        <dbReference type="SAM" id="SignalP"/>
    </source>
</evidence>
<dbReference type="Pfam" id="PF07587">
    <property type="entry name" value="PSD1"/>
    <property type="match status" value="1"/>
</dbReference>
<dbReference type="KEGG" id="tsph:KIH39_22590"/>
<dbReference type="EMBL" id="CP074694">
    <property type="protein sequence ID" value="QVL31602.1"/>
    <property type="molecule type" value="Genomic_DNA"/>
</dbReference>
<feature type="chain" id="PRO_5034711807" evidence="1">
    <location>
        <begin position="26"/>
        <end position="1158"/>
    </location>
</feature>
<dbReference type="PANTHER" id="PTHR35889:SF3">
    <property type="entry name" value="F-BOX DOMAIN-CONTAINING PROTEIN"/>
    <property type="match status" value="1"/>
</dbReference>